<evidence type="ECO:0000256" key="2">
    <source>
        <dbReference type="ARBA" id="ARBA00022475"/>
    </source>
</evidence>
<evidence type="ECO:0000256" key="6">
    <source>
        <dbReference type="SAM" id="Phobius"/>
    </source>
</evidence>
<dbReference type="GO" id="GO:0005886">
    <property type="term" value="C:plasma membrane"/>
    <property type="evidence" value="ECO:0007669"/>
    <property type="project" value="UniProtKB-SubCell"/>
</dbReference>
<reference evidence="8 9" key="1">
    <citation type="submission" date="2020-08" db="EMBL/GenBank/DDBJ databases">
        <title>Genomic Encyclopedia of Type Strains, Phase III (KMG-III): the genomes of soil and plant-associated and newly described type strains.</title>
        <authorList>
            <person name="Whitman W."/>
        </authorList>
    </citation>
    <scope>NUCLEOTIDE SEQUENCE [LARGE SCALE GENOMIC DNA]</scope>
    <source>
        <strain evidence="8 9">CECT 4462</strain>
    </source>
</reference>
<feature type="transmembrane region" description="Helical" evidence="6">
    <location>
        <begin position="418"/>
        <end position="441"/>
    </location>
</feature>
<evidence type="ECO:0000259" key="7">
    <source>
        <dbReference type="Pfam" id="PF02687"/>
    </source>
</evidence>
<evidence type="ECO:0000313" key="9">
    <source>
        <dbReference type="Proteomes" id="UP000549250"/>
    </source>
</evidence>
<dbReference type="EMBL" id="JACHXI010000015">
    <property type="protein sequence ID" value="MBB3104425.1"/>
    <property type="molecule type" value="Genomic_DNA"/>
</dbReference>
<keyword evidence="9" id="KW-1185">Reference proteome</keyword>
<dbReference type="InterPro" id="IPR038766">
    <property type="entry name" value="Membrane_comp_ABC_pdt"/>
</dbReference>
<keyword evidence="5 6" id="KW-0472">Membrane</keyword>
<evidence type="ECO:0000256" key="4">
    <source>
        <dbReference type="ARBA" id="ARBA00022989"/>
    </source>
</evidence>
<comment type="subcellular location">
    <subcellularLocation>
        <location evidence="1">Cell membrane</location>
        <topology evidence="1">Multi-pass membrane protein</topology>
    </subcellularLocation>
</comment>
<feature type="transmembrane region" description="Helical" evidence="6">
    <location>
        <begin position="795"/>
        <end position="815"/>
    </location>
</feature>
<dbReference type="InterPro" id="IPR003838">
    <property type="entry name" value="ABC3_permease_C"/>
</dbReference>
<feature type="transmembrane region" description="Helical" evidence="6">
    <location>
        <begin position="395"/>
        <end position="412"/>
    </location>
</feature>
<evidence type="ECO:0000256" key="1">
    <source>
        <dbReference type="ARBA" id="ARBA00004651"/>
    </source>
</evidence>
<feature type="transmembrane region" description="Helical" evidence="6">
    <location>
        <begin position="758"/>
        <end position="783"/>
    </location>
</feature>
<dbReference type="Pfam" id="PF02687">
    <property type="entry name" value="FtsX"/>
    <property type="match status" value="2"/>
</dbReference>
<feature type="domain" description="ABC3 transporter permease C-terminal" evidence="7">
    <location>
        <begin position="712"/>
        <end position="823"/>
    </location>
</feature>
<feature type="transmembrane region" description="Helical" evidence="6">
    <location>
        <begin position="261"/>
        <end position="282"/>
    </location>
</feature>
<evidence type="ECO:0000256" key="3">
    <source>
        <dbReference type="ARBA" id="ARBA00022692"/>
    </source>
</evidence>
<keyword evidence="4 6" id="KW-1133">Transmembrane helix</keyword>
<feature type="transmembrane region" description="Helical" evidence="6">
    <location>
        <begin position="21"/>
        <end position="43"/>
    </location>
</feature>
<evidence type="ECO:0000256" key="5">
    <source>
        <dbReference type="ARBA" id="ARBA00023136"/>
    </source>
</evidence>
<dbReference type="PANTHER" id="PTHR30287:SF1">
    <property type="entry name" value="INNER MEMBRANE PROTEIN"/>
    <property type="match status" value="1"/>
</dbReference>
<keyword evidence="3 6" id="KW-0812">Transmembrane</keyword>
<protein>
    <submittedName>
        <fullName evidence="8">Putative ABC transport system permease protein</fullName>
    </submittedName>
</protein>
<dbReference type="AlphaFoldDB" id="A0A839T8U1"/>
<dbReference type="RefSeq" id="WP_183167293.1">
    <property type="nucleotide sequence ID" value="NZ_JACHXI010000015.1"/>
</dbReference>
<sequence length="831" mass="89854">MPFPRLVSLAIRQLLREARTGELKVLFCALLIAVAASTAIGYFGHRLNLTMQSHASEFLGADLVLNGSAPATQTQTNTGLDLGLAHAQVVEFSSVIATDEQIQLSSIKAVDSAYPLRGELRSSEALYGPEQPGSGPQPGEAWAEARLLAALDLKIGDTIEVGRQPLRLSRVLTYEPDRAGDLYSLTPRVLIHMDDLTATGVIQPGSRVRYRELWSGPGESLESYQKAIEPGLAANQSIETVKDENRQIGGALERAERYLNLASLAAILLAGVAVALSATRFANRRLDNSALLRCLGLSQRETLQLYTLQLGILGLLASFAGALLGWLAQQGLFFLLRNLLSSQVSETNLWPMLTGIATGMVALAGFALPPLAALGRVPPLRVLRRDILPVPLSSWLVYGAAIAALATIMWRLTLDLTITLALLGGGLLVSLALGSALLLGLQKLRKLLTNTSLPWRLGLGQLLRHPLSAAGQSLAFGLILLAMALVALLRTELLDTWRDQLPKNAPNYFALNVLPAELDAFKTRVAGITDFSAPLYPVIPGRLITINETPAHDLVAQGTQGDRATRRDLNLTWATELPSDNHLVVGQWWNEKEQSDLPGVSIEAELAENFGLKLGDKLTFNIGGTNLDARVSSFRQVNWNSFQPNFFMIFEPGALTGMPTTFLTSFHLAPGKEHDLIQLARDFPAVTLLQIDALLAQLRDILAQVSLAVEYVLLFVLAAGFAVLFAGLQATLDERIRQGALLRALGARRQILQRARGIEFALLGASSGILAALGCELISALLYRFIFDIHWHPHPWLLAMPVIGALLVGSAGILGTNKALKVSPLIVLREN</sequence>
<feature type="transmembrane region" description="Helical" evidence="6">
    <location>
        <begin position="708"/>
        <end position="728"/>
    </location>
</feature>
<proteinExistence type="predicted"/>
<organism evidence="8 9">
    <name type="scientific">Azomonas macrocytogenes</name>
    <name type="common">Azotobacter macrocytogenes</name>
    <dbReference type="NCBI Taxonomy" id="69962"/>
    <lineage>
        <taxon>Bacteria</taxon>
        <taxon>Pseudomonadati</taxon>
        <taxon>Pseudomonadota</taxon>
        <taxon>Gammaproteobacteria</taxon>
        <taxon>Pseudomonadales</taxon>
        <taxon>Pseudomonadaceae</taxon>
        <taxon>Azomonas</taxon>
    </lineage>
</organism>
<feature type="transmembrane region" description="Helical" evidence="6">
    <location>
        <begin position="462"/>
        <end position="489"/>
    </location>
</feature>
<dbReference type="Proteomes" id="UP000549250">
    <property type="component" value="Unassembled WGS sequence"/>
</dbReference>
<evidence type="ECO:0000313" key="8">
    <source>
        <dbReference type="EMBL" id="MBB3104425.1"/>
    </source>
</evidence>
<feature type="transmembrane region" description="Helical" evidence="6">
    <location>
        <begin position="349"/>
        <end position="374"/>
    </location>
</feature>
<accession>A0A839T8U1</accession>
<feature type="domain" description="ABC3 transporter permease C-terminal" evidence="7">
    <location>
        <begin position="261"/>
        <end position="368"/>
    </location>
</feature>
<comment type="caution">
    <text evidence="8">The sequence shown here is derived from an EMBL/GenBank/DDBJ whole genome shotgun (WGS) entry which is preliminary data.</text>
</comment>
<gene>
    <name evidence="8" type="ORF">FHR87_002841</name>
</gene>
<feature type="transmembrane region" description="Helical" evidence="6">
    <location>
        <begin position="303"/>
        <end position="329"/>
    </location>
</feature>
<name>A0A839T8U1_AZOMA</name>
<dbReference type="PANTHER" id="PTHR30287">
    <property type="entry name" value="MEMBRANE COMPONENT OF PREDICTED ABC SUPERFAMILY METABOLITE UPTAKE TRANSPORTER"/>
    <property type="match status" value="1"/>
</dbReference>
<keyword evidence="2" id="KW-1003">Cell membrane</keyword>